<dbReference type="EMBL" id="CP020814">
    <property type="protein sequence ID" value="ARK31473.1"/>
    <property type="molecule type" value="Genomic_DNA"/>
</dbReference>
<evidence type="ECO:0000313" key="1">
    <source>
        <dbReference type="EMBL" id="ARK31473.1"/>
    </source>
</evidence>
<accession>A0A1X9MH66</accession>
<name>A0A1X9MH66_9BACI</name>
<reference evidence="1 2" key="1">
    <citation type="submission" date="2017-04" db="EMBL/GenBank/DDBJ databases">
        <title>Bacillus krulwichiae AM31D Genome sequencing and assembly.</title>
        <authorList>
            <person name="Krulwich T.A."/>
            <person name="Anastor L."/>
            <person name="Ehrlich R."/>
            <person name="Ehrlich G.D."/>
            <person name="Janto B."/>
        </authorList>
    </citation>
    <scope>NUCLEOTIDE SEQUENCE [LARGE SCALE GENOMIC DNA]</scope>
    <source>
        <strain evidence="1 2">AM31D</strain>
    </source>
</reference>
<protein>
    <submittedName>
        <fullName evidence="1">Uncharacterized protein</fullName>
    </submittedName>
</protein>
<keyword evidence="2" id="KW-1185">Reference proteome</keyword>
<dbReference type="Proteomes" id="UP000193006">
    <property type="component" value="Chromosome"/>
</dbReference>
<dbReference type="RefSeq" id="WP_157076785.1">
    <property type="nucleotide sequence ID" value="NZ_CP020814.1"/>
</dbReference>
<sequence>MNNLVTTMQAYLSQFVKLLFILEYEDLHKEQPINKRSTKMSTSIHKT</sequence>
<organism evidence="1 2">
    <name type="scientific">Halalkalibacter krulwichiae</name>
    <dbReference type="NCBI Taxonomy" id="199441"/>
    <lineage>
        <taxon>Bacteria</taxon>
        <taxon>Bacillati</taxon>
        <taxon>Bacillota</taxon>
        <taxon>Bacilli</taxon>
        <taxon>Bacillales</taxon>
        <taxon>Bacillaceae</taxon>
        <taxon>Halalkalibacter</taxon>
    </lineage>
</organism>
<dbReference type="KEGG" id="bkw:BkAM31D_17400"/>
<evidence type="ECO:0000313" key="2">
    <source>
        <dbReference type="Proteomes" id="UP000193006"/>
    </source>
</evidence>
<proteinExistence type="predicted"/>
<dbReference type="AlphaFoldDB" id="A0A1X9MH66"/>
<gene>
    <name evidence="1" type="ORF">BkAM31D_17400</name>
</gene>